<accession>X0BDH2</accession>
<evidence type="ECO:0000313" key="1">
    <source>
        <dbReference type="EMBL" id="EXK79866.1"/>
    </source>
</evidence>
<dbReference type="EMBL" id="JH658455">
    <property type="protein sequence ID" value="EXK79866.1"/>
    <property type="molecule type" value="Genomic_DNA"/>
</dbReference>
<sequence>MVQTVPMFMEYTTGVRHKKHGTRSPSGLTRGTPYNTNTQSHLACGVWVNDFQHGFFAWNNRHKDTPQTSFFKLLGSSSNAKHMVNCEKKLNNLKGTLWDFNEPIGKDNWRDNYSATDDNTIRHALEQLILVKQIFPYLRKDDINTKLKDVNKEVIALLDEFDALYQSQYDANPLGLSTIWKDFIFKLLTNLQQFAKD</sequence>
<keyword evidence="2" id="KW-1185">Reference proteome</keyword>
<protein>
    <submittedName>
        <fullName evidence="1">Uncharacterized protein</fullName>
    </submittedName>
</protein>
<dbReference type="HOGENOM" id="CLU_1384237_0_0_1"/>
<evidence type="ECO:0000313" key="2">
    <source>
        <dbReference type="Proteomes" id="UP000030663"/>
    </source>
</evidence>
<dbReference type="Proteomes" id="UP000030663">
    <property type="component" value="Unassembled WGS sequence"/>
</dbReference>
<reference evidence="1 2" key="1">
    <citation type="submission" date="2011-11" db="EMBL/GenBank/DDBJ databases">
        <title>The Genome Sequence of Fusarium oxysporum PHW815.</title>
        <authorList>
            <consortium name="The Broad Institute Genome Sequencing Platform"/>
            <person name="Ma L.-J."/>
            <person name="Gale L.R."/>
            <person name="Schwartz D.C."/>
            <person name="Zhou S."/>
            <person name="Corby-Kistler H."/>
            <person name="Young S.K."/>
            <person name="Zeng Q."/>
            <person name="Gargeya S."/>
            <person name="Fitzgerald M."/>
            <person name="Haas B."/>
            <person name="Abouelleil A."/>
            <person name="Alvarado L."/>
            <person name="Arachchi H.M."/>
            <person name="Berlin A."/>
            <person name="Brown A."/>
            <person name="Chapman S.B."/>
            <person name="Chen Z."/>
            <person name="Dunbar C."/>
            <person name="Freedman E."/>
            <person name="Gearin G."/>
            <person name="Goldberg J."/>
            <person name="Griggs A."/>
            <person name="Gujja S."/>
            <person name="Heiman D."/>
            <person name="Howarth C."/>
            <person name="Larson L."/>
            <person name="Lui A."/>
            <person name="MacDonald P.J.P."/>
            <person name="Montmayeur A."/>
            <person name="Murphy C."/>
            <person name="Neiman D."/>
            <person name="Pearson M."/>
            <person name="Priest M."/>
            <person name="Roberts A."/>
            <person name="Saif S."/>
            <person name="Shea T."/>
            <person name="Shenoy N."/>
            <person name="Sisk P."/>
            <person name="Stolte C."/>
            <person name="Sykes S."/>
            <person name="Wortman J."/>
            <person name="Nusbaum C."/>
            <person name="Birren B."/>
        </authorList>
    </citation>
    <scope>NUCLEOTIDE SEQUENCE [LARGE SCALE GENOMIC DNA]</scope>
    <source>
        <strain evidence="1 2">54005</strain>
    </source>
</reference>
<organism evidence="1 2">
    <name type="scientific">Fusarium oxysporum f. sp. raphani 54005</name>
    <dbReference type="NCBI Taxonomy" id="1089458"/>
    <lineage>
        <taxon>Eukaryota</taxon>
        <taxon>Fungi</taxon>
        <taxon>Dikarya</taxon>
        <taxon>Ascomycota</taxon>
        <taxon>Pezizomycotina</taxon>
        <taxon>Sordariomycetes</taxon>
        <taxon>Hypocreomycetidae</taxon>
        <taxon>Hypocreales</taxon>
        <taxon>Nectriaceae</taxon>
        <taxon>Fusarium</taxon>
        <taxon>Fusarium oxysporum species complex</taxon>
    </lineage>
</organism>
<name>X0BDH2_FUSOX</name>
<dbReference type="AlphaFoldDB" id="X0BDH2"/>
<gene>
    <name evidence="1" type="ORF">FOQG_15545</name>
</gene>
<proteinExistence type="predicted"/>